<evidence type="ECO:0000256" key="1">
    <source>
        <dbReference type="SAM" id="MobiDB-lite"/>
    </source>
</evidence>
<gene>
    <name evidence="2" type="ORF">GPECTOR_109g197</name>
</gene>
<dbReference type="OrthoDB" id="551133at2759"/>
<accession>A0A150FZC8</accession>
<comment type="caution">
    <text evidence="2">The sequence shown here is derived from an EMBL/GenBank/DDBJ whole genome shotgun (WGS) entry which is preliminary data.</text>
</comment>
<sequence>MQVSPANLAAWVSLLADLEVQFPAALLAPCPAFLLVPLTDPEECGAESGAVQEYGGPSYGEACARFVRHLRDDLLMDERHVFGLLARQPSLALVQPWQLDEAIMYLSVVIKGAGRGRRLGPQRPSTTAGGGEGGAAKGPTAAGYARLPQRPFASSPSASPLAEEAELDAALYRFLDRAPAVLGIPRSGLSYVLLRMSYDGGLEHGDMCRLVCAVPELLPALARLLLPPEAEGRGDAVPAAALGALLAAAQQLAEAEAAEVAAAVEAEAAPIPGSGTLGGTGRAARCAKVAGAVAALRL</sequence>
<dbReference type="AlphaFoldDB" id="A0A150FZC8"/>
<dbReference type="EMBL" id="LSYV01000109">
    <property type="protein sequence ID" value="KXZ42954.1"/>
    <property type="molecule type" value="Genomic_DNA"/>
</dbReference>
<organism evidence="2 3">
    <name type="scientific">Gonium pectorale</name>
    <name type="common">Green alga</name>
    <dbReference type="NCBI Taxonomy" id="33097"/>
    <lineage>
        <taxon>Eukaryota</taxon>
        <taxon>Viridiplantae</taxon>
        <taxon>Chlorophyta</taxon>
        <taxon>core chlorophytes</taxon>
        <taxon>Chlorophyceae</taxon>
        <taxon>CS clade</taxon>
        <taxon>Chlamydomonadales</taxon>
        <taxon>Volvocaceae</taxon>
        <taxon>Gonium</taxon>
    </lineage>
</organism>
<evidence type="ECO:0000313" key="2">
    <source>
        <dbReference type="EMBL" id="KXZ42954.1"/>
    </source>
</evidence>
<protein>
    <submittedName>
        <fullName evidence="2">Uncharacterized protein</fullName>
    </submittedName>
</protein>
<reference evidence="3" key="1">
    <citation type="journal article" date="2016" name="Nat. Commun.">
        <title>The Gonium pectorale genome demonstrates co-option of cell cycle regulation during the evolution of multicellularity.</title>
        <authorList>
            <person name="Hanschen E.R."/>
            <person name="Marriage T.N."/>
            <person name="Ferris P.J."/>
            <person name="Hamaji T."/>
            <person name="Toyoda A."/>
            <person name="Fujiyama A."/>
            <person name="Neme R."/>
            <person name="Noguchi H."/>
            <person name="Minakuchi Y."/>
            <person name="Suzuki M."/>
            <person name="Kawai-Toyooka H."/>
            <person name="Smith D.R."/>
            <person name="Sparks H."/>
            <person name="Anderson J."/>
            <person name="Bakaric R."/>
            <person name="Luria V."/>
            <person name="Karger A."/>
            <person name="Kirschner M.W."/>
            <person name="Durand P.M."/>
            <person name="Michod R.E."/>
            <person name="Nozaki H."/>
            <person name="Olson B.J."/>
        </authorList>
    </citation>
    <scope>NUCLEOTIDE SEQUENCE [LARGE SCALE GENOMIC DNA]</scope>
    <source>
        <strain evidence="3">NIES-2863</strain>
    </source>
</reference>
<proteinExistence type="predicted"/>
<dbReference type="Proteomes" id="UP000075714">
    <property type="component" value="Unassembled WGS sequence"/>
</dbReference>
<name>A0A150FZC8_GONPE</name>
<feature type="region of interest" description="Disordered" evidence="1">
    <location>
        <begin position="117"/>
        <end position="140"/>
    </location>
</feature>
<keyword evidence="3" id="KW-1185">Reference proteome</keyword>
<evidence type="ECO:0000313" key="3">
    <source>
        <dbReference type="Proteomes" id="UP000075714"/>
    </source>
</evidence>